<organism evidence="2 3">
    <name type="scientific">Pleurodeles waltl</name>
    <name type="common">Iberian ribbed newt</name>
    <dbReference type="NCBI Taxonomy" id="8319"/>
    <lineage>
        <taxon>Eukaryota</taxon>
        <taxon>Metazoa</taxon>
        <taxon>Chordata</taxon>
        <taxon>Craniata</taxon>
        <taxon>Vertebrata</taxon>
        <taxon>Euteleostomi</taxon>
        <taxon>Amphibia</taxon>
        <taxon>Batrachia</taxon>
        <taxon>Caudata</taxon>
        <taxon>Salamandroidea</taxon>
        <taxon>Salamandridae</taxon>
        <taxon>Pleurodelinae</taxon>
        <taxon>Pleurodeles</taxon>
    </lineage>
</organism>
<sequence>MRESSSPGPPIAAHPDCIARGTGRASRLHGWGRQEPRFWGANPPEKWSMASEDRANSTPPDSKMADALQRVDIH</sequence>
<dbReference type="EMBL" id="JANPWB010000011">
    <property type="protein sequence ID" value="KAJ1123199.1"/>
    <property type="molecule type" value="Genomic_DNA"/>
</dbReference>
<protein>
    <submittedName>
        <fullName evidence="2">Uncharacterized protein</fullName>
    </submittedName>
</protein>
<gene>
    <name evidence="2" type="ORF">NDU88_001672</name>
</gene>
<comment type="caution">
    <text evidence="2">The sequence shown here is derived from an EMBL/GenBank/DDBJ whole genome shotgun (WGS) entry which is preliminary data.</text>
</comment>
<reference evidence="2" key="1">
    <citation type="journal article" date="2022" name="bioRxiv">
        <title>Sequencing and chromosome-scale assembly of the giantPleurodeles waltlgenome.</title>
        <authorList>
            <person name="Brown T."/>
            <person name="Elewa A."/>
            <person name="Iarovenko S."/>
            <person name="Subramanian E."/>
            <person name="Araus A.J."/>
            <person name="Petzold A."/>
            <person name="Susuki M."/>
            <person name="Suzuki K.-i.T."/>
            <person name="Hayashi T."/>
            <person name="Toyoda A."/>
            <person name="Oliveira C."/>
            <person name="Osipova E."/>
            <person name="Leigh N.D."/>
            <person name="Simon A."/>
            <person name="Yun M.H."/>
        </authorList>
    </citation>
    <scope>NUCLEOTIDE SEQUENCE</scope>
    <source>
        <strain evidence="2">20211129_DDA</strain>
        <tissue evidence="2">Liver</tissue>
    </source>
</reference>
<feature type="region of interest" description="Disordered" evidence="1">
    <location>
        <begin position="1"/>
        <end position="74"/>
    </location>
</feature>
<evidence type="ECO:0000256" key="1">
    <source>
        <dbReference type="SAM" id="MobiDB-lite"/>
    </source>
</evidence>
<proteinExistence type="predicted"/>
<dbReference type="Proteomes" id="UP001066276">
    <property type="component" value="Chromosome 7"/>
</dbReference>
<name>A0AAV7P8N2_PLEWA</name>
<evidence type="ECO:0000313" key="2">
    <source>
        <dbReference type="EMBL" id="KAJ1123199.1"/>
    </source>
</evidence>
<dbReference type="AlphaFoldDB" id="A0AAV7P8N2"/>
<evidence type="ECO:0000313" key="3">
    <source>
        <dbReference type="Proteomes" id="UP001066276"/>
    </source>
</evidence>
<keyword evidence="3" id="KW-1185">Reference proteome</keyword>
<accession>A0AAV7P8N2</accession>